<dbReference type="Proteomes" id="UP000886885">
    <property type="component" value="Chromosome 6D"/>
</dbReference>
<sequence length="173" mass="19500">MGNCIDVLSYSSAERSKVLIHNGGEKEFKSSTRVKKITSGRYGGCMLVHSALPYVPLPPDTRLEPGEVYYLMPSLGQPCRLEVSSKLAGQETCASRKVKIVVTRQQLELLLRNSKQFRSKGIAVRFSESYKEGERKWRPSLVTIPEQDWNSKSSVMNIYNVQEGGVEREDDDL</sequence>
<evidence type="ECO:0008006" key="3">
    <source>
        <dbReference type="Google" id="ProtNLM"/>
    </source>
</evidence>
<reference evidence="1" key="1">
    <citation type="journal article" date="2020" name="bioRxiv">
        <title>Hybrid origin of Populus tomentosa Carr. identified through genome sequencing and phylogenomic analysis.</title>
        <authorList>
            <person name="An X."/>
            <person name="Gao K."/>
            <person name="Chen Z."/>
            <person name="Li J."/>
            <person name="Yang X."/>
            <person name="Yang X."/>
            <person name="Zhou J."/>
            <person name="Guo T."/>
            <person name="Zhao T."/>
            <person name="Huang S."/>
            <person name="Miao D."/>
            <person name="Khan W.U."/>
            <person name="Rao P."/>
            <person name="Ye M."/>
            <person name="Lei B."/>
            <person name="Liao W."/>
            <person name="Wang J."/>
            <person name="Ji L."/>
            <person name="Li Y."/>
            <person name="Guo B."/>
            <person name="Mustafa N.S."/>
            <person name="Li S."/>
            <person name="Yun Q."/>
            <person name="Keller S.R."/>
            <person name="Mao J."/>
            <person name="Zhang R."/>
            <person name="Strauss S.H."/>
        </authorList>
    </citation>
    <scope>NUCLEOTIDE SEQUENCE</scope>
    <source>
        <strain evidence="1">GM15</strain>
        <tissue evidence="1">Leaf</tissue>
    </source>
</reference>
<proteinExistence type="predicted"/>
<dbReference type="InterPro" id="IPR025322">
    <property type="entry name" value="PADRE_dom"/>
</dbReference>
<accession>A0A8X7ZDI9</accession>
<dbReference type="EMBL" id="JAAWWB010000012">
    <property type="protein sequence ID" value="KAG6768973.1"/>
    <property type="molecule type" value="Genomic_DNA"/>
</dbReference>
<dbReference type="Pfam" id="PF14009">
    <property type="entry name" value="PADRE"/>
    <property type="match status" value="1"/>
</dbReference>
<comment type="caution">
    <text evidence="1">The sequence shown here is derived from an EMBL/GenBank/DDBJ whole genome shotgun (WGS) entry which is preliminary data.</text>
</comment>
<evidence type="ECO:0000313" key="1">
    <source>
        <dbReference type="EMBL" id="KAG6768973.1"/>
    </source>
</evidence>
<dbReference type="PANTHER" id="PTHR33148">
    <property type="entry name" value="PLASTID MOVEMENT IMPAIRED PROTEIN-RELATED"/>
    <property type="match status" value="1"/>
</dbReference>
<dbReference type="PANTHER" id="PTHR33148:SF50">
    <property type="entry name" value="DUF4228 DOMAIN-CONTAINING PROTEIN"/>
    <property type="match status" value="1"/>
</dbReference>
<dbReference type="OrthoDB" id="1932977at2759"/>
<keyword evidence="2" id="KW-1185">Reference proteome</keyword>
<organism evidence="1 2">
    <name type="scientific">Populus tomentosa</name>
    <name type="common">Chinese white poplar</name>
    <dbReference type="NCBI Taxonomy" id="118781"/>
    <lineage>
        <taxon>Eukaryota</taxon>
        <taxon>Viridiplantae</taxon>
        <taxon>Streptophyta</taxon>
        <taxon>Embryophyta</taxon>
        <taxon>Tracheophyta</taxon>
        <taxon>Spermatophyta</taxon>
        <taxon>Magnoliopsida</taxon>
        <taxon>eudicotyledons</taxon>
        <taxon>Gunneridae</taxon>
        <taxon>Pentapetalae</taxon>
        <taxon>rosids</taxon>
        <taxon>fabids</taxon>
        <taxon>Malpighiales</taxon>
        <taxon>Salicaceae</taxon>
        <taxon>Saliceae</taxon>
        <taxon>Populus</taxon>
    </lineage>
</organism>
<protein>
    <recommendedName>
        <fullName evidence="3">DUF4228 domain protein</fullName>
    </recommendedName>
</protein>
<dbReference type="AlphaFoldDB" id="A0A8X7ZDI9"/>
<name>A0A8X7ZDI9_POPTO</name>
<gene>
    <name evidence="1" type="ORF">POTOM_024587</name>
</gene>
<evidence type="ECO:0000313" key="2">
    <source>
        <dbReference type="Proteomes" id="UP000886885"/>
    </source>
</evidence>